<accession>A0A5C3L7Z2</accession>
<protein>
    <recommendedName>
        <fullName evidence="2">BTB domain-containing protein</fullName>
    </recommendedName>
</protein>
<evidence type="ECO:0000259" key="2">
    <source>
        <dbReference type="PROSITE" id="PS50097"/>
    </source>
</evidence>
<evidence type="ECO:0000256" key="1">
    <source>
        <dbReference type="SAM" id="MobiDB-lite"/>
    </source>
</evidence>
<dbReference type="Proteomes" id="UP000307440">
    <property type="component" value="Unassembled WGS sequence"/>
</dbReference>
<dbReference type="PANTHER" id="PTHR24413">
    <property type="entry name" value="SPECKLE-TYPE POZ PROTEIN"/>
    <property type="match status" value="1"/>
</dbReference>
<dbReference type="AlphaFoldDB" id="A0A5C3L7Z2"/>
<feature type="domain" description="BTB" evidence="2">
    <location>
        <begin position="331"/>
        <end position="406"/>
    </location>
</feature>
<reference evidence="3 4" key="1">
    <citation type="journal article" date="2019" name="Nat. Ecol. Evol.">
        <title>Megaphylogeny resolves global patterns of mushroom evolution.</title>
        <authorList>
            <person name="Varga T."/>
            <person name="Krizsan K."/>
            <person name="Foldi C."/>
            <person name="Dima B."/>
            <person name="Sanchez-Garcia M."/>
            <person name="Sanchez-Ramirez S."/>
            <person name="Szollosi G.J."/>
            <person name="Szarkandi J.G."/>
            <person name="Papp V."/>
            <person name="Albert L."/>
            <person name="Andreopoulos W."/>
            <person name="Angelini C."/>
            <person name="Antonin V."/>
            <person name="Barry K.W."/>
            <person name="Bougher N.L."/>
            <person name="Buchanan P."/>
            <person name="Buyck B."/>
            <person name="Bense V."/>
            <person name="Catcheside P."/>
            <person name="Chovatia M."/>
            <person name="Cooper J."/>
            <person name="Damon W."/>
            <person name="Desjardin D."/>
            <person name="Finy P."/>
            <person name="Geml J."/>
            <person name="Haridas S."/>
            <person name="Hughes K."/>
            <person name="Justo A."/>
            <person name="Karasinski D."/>
            <person name="Kautmanova I."/>
            <person name="Kiss B."/>
            <person name="Kocsube S."/>
            <person name="Kotiranta H."/>
            <person name="LaButti K.M."/>
            <person name="Lechner B.E."/>
            <person name="Liimatainen K."/>
            <person name="Lipzen A."/>
            <person name="Lukacs Z."/>
            <person name="Mihaltcheva S."/>
            <person name="Morgado L.N."/>
            <person name="Niskanen T."/>
            <person name="Noordeloos M.E."/>
            <person name="Ohm R.A."/>
            <person name="Ortiz-Santana B."/>
            <person name="Ovrebo C."/>
            <person name="Racz N."/>
            <person name="Riley R."/>
            <person name="Savchenko A."/>
            <person name="Shiryaev A."/>
            <person name="Soop K."/>
            <person name="Spirin V."/>
            <person name="Szebenyi C."/>
            <person name="Tomsovsky M."/>
            <person name="Tulloss R.E."/>
            <person name="Uehling J."/>
            <person name="Grigoriev I.V."/>
            <person name="Vagvolgyi C."/>
            <person name="Papp T."/>
            <person name="Martin F.M."/>
            <person name="Miettinen O."/>
            <person name="Hibbett D.S."/>
            <person name="Nagy L.G."/>
        </authorList>
    </citation>
    <scope>NUCLEOTIDE SEQUENCE [LARGE SCALE GENOMIC DNA]</scope>
    <source>
        <strain evidence="3 4">CBS 121175</strain>
    </source>
</reference>
<feature type="compositionally biased region" description="Polar residues" evidence="1">
    <location>
        <begin position="69"/>
        <end position="83"/>
    </location>
</feature>
<organism evidence="3 4">
    <name type="scientific">Coprinopsis marcescibilis</name>
    <name type="common">Agaric fungus</name>
    <name type="synonym">Psathyrella marcescibilis</name>
    <dbReference type="NCBI Taxonomy" id="230819"/>
    <lineage>
        <taxon>Eukaryota</taxon>
        <taxon>Fungi</taxon>
        <taxon>Dikarya</taxon>
        <taxon>Basidiomycota</taxon>
        <taxon>Agaricomycotina</taxon>
        <taxon>Agaricomycetes</taxon>
        <taxon>Agaricomycetidae</taxon>
        <taxon>Agaricales</taxon>
        <taxon>Agaricineae</taxon>
        <taxon>Psathyrellaceae</taxon>
        <taxon>Coprinopsis</taxon>
    </lineage>
</organism>
<feature type="region of interest" description="Disordered" evidence="1">
    <location>
        <begin position="459"/>
        <end position="567"/>
    </location>
</feature>
<feature type="compositionally biased region" description="Polar residues" evidence="1">
    <location>
        <begin position="480"/>
        <end position="506"/>
    </location>
</feature>
<gene>
    <name evidence="3" type="ORF">FA15DRAFT_664954</name>
</gene>
<dbReference type="CDD" id="cd18186">
    <property type="entry name" value="BTB_POZ_ZBTB_KLHL-like"/>
    <property type="match status" value="1"/>
</dbReference>
<dbReference type="SUPFAM" id="SSF54695">
    <property type="entry name" value="POZ domain"/>
    <property type="match status" value="1"/>
</dbReference>
<name>A0A5C3L7Z2_COPMA</name>
<proteinExistence type="predicted"/>
<sequence length="672" mass="73824">MAVPPTSDPLRSLSTSSSSPRRPQTISRPEWPWSARTYAQRNAQSSTTSSTPTSQVGWDRTSIPGHNAVMNTTLSRGTPTPRLSSQSAYSSMQSEQGESTRQWSITGFEWAIKDVTKLREFVEGISSGEGQNTLTADDFDLLKQSPLLGDNKYKLEVALTSPSEGAGRSLLSLYLTSLCMDYPHRDMETPATMMAGIKSQEDRLGERGARPDWIWEFWQNDWVFRQESEVWECPLPALSDLLENPRIRQTDSFVICLQIHSPSGPAIPQQPSVSYVPRDLLDGLEASLDNPNTGDIRFVCLERLAPDGDIPTSGSTISRHSSLSTASHQAFSSQITARKRIIYAHSDILVRRSEYFATMLSSSFSESSSLIPGERKVHTIVVEEADFETMYWLLKFCYADWLLFKQNDDPRAAVEGVGAGWSAKWLNSRENEWDWKTFYKAVPGDDHFLDSRSVTSIGSIEPSSTVSSSTSKKSPVPDDGTTTASSGHSAKTTGSKTGANPKQSNVPVARFNAPSGTTIGHRPKNAPVSIPTTGFSASSSHPRSPRAPRQMPPAVPDPHPHPTSPPPPASALAMYQVAHRYAMGRLGSLALEHIMTTITPQSCFPLLLASYTWDDLYSLVEDYVIDKWDEVSASADFESCCKEIAAGEWGSEGGNTLTSVFRRLRSPTSVPT</sequence>
<feature type="compositionally biased region" description="Low complexity" evidence="1">
    <location>
        <begin position="45"/>
        <end position="54"/>
    </location>
</feature>
<feature type="region of interest" description="Disordered" evidence="1">
    <location>
        <begin position="1"/>
        <end position="100"/>
    </location>
</feature>
<evidence type="ECO:0000313" key="3">
    <source>
        <dbReference type="EMBL" id="TFK28868.1"/>
    </source>
</evidence>
<dbReference type="InterPro" id="IPR011333">
    <property type="entry name" value="SKP1/BTB/POZ_sf"/>
</dbReference>
<feature type="compositionally biased region" description="Low complexity" evidence="1">
    <location>
        <begin position="462"/>
        <end position="474"/>
    </location>
</feature>
<evidence type="ECO:0000313" key="4">
    <source>
        <dbReference type="Proteomes" id="UP000307440"/>
    </source>
</evidence>
<keyword evidence="4" id="KW-1185">Reference proteome</keyword>
<feature type="compositionally biased region" description="Low complexity" evidence="1">
    <location>
        <begin position="1"/>
        <end position="29"/>
    </location>
</feature>
<feature type="compositionally biased region" description="Pro residues" evidence="1">
    <location>
        <begin position="550"/>
        <end position="567"/>
    </location>
</feature>
<feature type="compositionally biased region" description="Low complexity" evidence="1">
    <location>
        <begin position="84"/>
        <end position="96"/>
    </location>
</feature>
<dbReference type="PROSITE" id="PS50097">
    <property type="entry name" value="BTB"/>
    <property type="match status" value="1"/>
</dbReference>
<dbReference type="InterPro" id="IPR000210">
    <property type="entry name" value="BTB/POZ_dom"/>
</dbReference>
<dbReference type="STRING" id="230819.A0A5C3L7Z2"/>
<dbReference type="Pfam" id="PF00651">
    <property type="entry name" value="BTB"/>
    <property type="match status" value="1"/>
</dbReference>
<dbReference type="OrthoDB" id="288590at2759"/>
<dbReference type="Gene3D" id="3.30.710.10">
    <property type="entry name" value="Potassium Channel Kv1.1, Chain A"/>
    <property type="match status" value="1"/>
</dbReference>
<dbReference type="EMBL" id="ML210153">
    <property type="protein sequence ID" value="TFK28868.1"/>
    <property type="molecule type" value="Genomic_DNA"/>
</dbReference>